<dbReference type="GO" id="GO:0005549">
    <property type="term" value="F:odorant binding"/>
    <property type="evidence" value="ECO:0007669"/>
    <property type="project" value="InterPro"/>
</dbReference>
<evidence type="ECO:0000256" key="10">
    <source>
        <dbReference type="RuleBase" id="RU351113"/>
    </source>
</evidence>
<comment type="caution">
    <text evidence="10">Lacks conserved residue(s) required for the propagation of feature annotation.</text>
</comment>
<evidence type="ECO:0000256" key="8">
    <source>
        <dbReference type="ARBA" id="ARBA00023170"/>
    </source>
</evidence>
<evidence type="ECO:0000256" key="2">
    <source>
        <dbReference type="ARBA" id="ARBA00022475"/>
    </source>
</evidence>
<dbReference type="PANTHER" id="PTHR21137">
    <property type="entry name" value="ODORANT RECEPTOR"/>
    <property type="match status" value="1"/>
</dbReference>
<gene>
    <name evidence="12" type="primary">LOC113523584</name>
</gene>
<dbReference type="InParanoid" id="A0A6J3C1F7"/>
<dbReference type="Proteomes" id="UP001652740">
    <property type="component" value="Unplaced"/>
</dbReference>
<dbReference type="GO" id="GO:0007165">
    <property type="term" value="P:signal transduction"/>
    <property type="evidence" value="ECO:0007669"/>
    <property type="project" value="UniProtKB-KW"/>
</dbReference>
<dbReference type="Pfam" id="PF02949">
    <property type="entry name" value="7tm_6"/>
    <property type="match status" value="1"/>
</dbReference>
<evidence type="ECO:0000256" key="3">
    <source>
        <dbReference type="ARBA" id="ARBA00022606"/>
    </source>
</evidence>
<dbReference type="KEGG" id="gmw:113523584"/>
<keyword evidence="4 10" id="KW-0812">Transmembrane</keyword>
<keyword evidence="2" id="KW-1003">Cell membrane</keyword>
<evidence type="ECO:0000256" key="9">
    <source>
        <dbReference type="ARBA" id="ARBA00023224"/>
    </source>
</evidence>
<dbReference type="GO" id="GO:0005886">
    <property type="term" value="C:plasma membrane"/>
    <property type="evidence" value="ECO:0007669"/>
    <property type="project" value="UniProtKB-SubCell"/>
</dbReference>
<organism evidence="11 12">
    <name type="scientific">Galleria mellonella</name>
    <name type="common">Greater wax moth</name>
    <dbReference type="NCBI Taxonomy" id="7137"/>
    <lineage>
        <taxon>Eukaryota</taxon>
        <taxon>Metazoa</taxon>
        <taxon>Ecdysozoa</taxon>
        <taxon>Arthropoda</taxon>
        <taxon>Hexapoda</taxon>
        <taxon>Insecta</taxon>
        <taxon>Pterygota</taxon>
        <taxon>Neoptera</taxon>
        <taxon>Endopterygota</taxon>
        <taxon>Lepidoptera</taxon>
        <taxon>Glossata</taxon>
        <taxon>Ditrysia</taxon>
        <taxon>Pyraloidea</taxon>
        <taxon>Pyralidae</taxon>
        <taxon>Galleriinae</taxon>
        <taxon>Galleria</taxon>
    </lineage>
</organism>
<evidence type="ECO:0000313" key="12">
    <source>
        <dbReference type="RefSeq" id="XP_031764759.2"/>
    </source>
</evidence>
<evidence type="ECO:0000256" key="4">
    <source>
        <dbReference type="ARBA" id="ARBA00022692"/>
    </source>
</evidence>
<protein>
    <recommendedName>
        <fullName evidence="10">Odorant receptor</fullName>
    </recommendedName>
</protein>
<proteinExistence type="inferred from homology"/>
<keyword evidence="3 10" id="KW-0716">Sensory transduction</keyword>
<feature type="transmembrane region" description="Helical" evidence="10">
    <location>
        <begin position="45"/>
        <end position="71"/>
    </location>
</feature>
<accession>A0A6J3C1F7</accession>
<evidence type="ECO:0000313" key="11">
    <source>
        <dbReference type="Proteomes" id="UP001652740"/>
    </source>
</evidence>
<evidence type="ECO:0000256" key="7">
    <source>
        <dbReference type="ARBA" id="ARBA00023136"/>
    </source>
</evidence>
<feature type="transmembrane region" description="Helical" evidence="10">
    <location>
        <begin position="296"/>
        <end position="316"/>
    </location>
</feature>
<name>A0A6J3C1F7_GALME</name>
<evidence type="ECO:0000256" key="6">
    <source>
        <dbReference type="ARBA" id="ARBA00022989"/>
    </source>
</evidence>
<feature type="transmembrane region" description="Helical" evidence="10">
    <location>
        <begin position="83"/>
        <end position="105"/>
    </location>
</feature>
<dbReference type="InterPro" id="IPR004117">
    <property type="entry name" value="7tm6_olfct_rcpt"/>
</dbReference>
<dbReference type="PANTHER" id="PTHR21137:SF35">
    <property type="entry name" value="ODORANT RECEPTOR 19A-RELATED"/>
    <property type="match status" value="1"/>
</dbReference>
<dbReference type="GO" id="GO:0004984">
    <property type="term" value="F:olfactory receptor activity"/>
    <property type="evidence" value="ECO:0007669"/>
    <property type="project" value="InterPro"/>
</dbReference>
<dbReference type="GeneID" id="113523584"/>
<keyword evidence="5 10" id="KW-0552">Olfaction</keyword>
<keyword evidence="9 10" id="KW-0807">Transducer</keyword>
<sequence>MKIVTAIRKFGLEYCDFPTMLWNVAVMLRVATLNVDPRHKKGIPFIYYITGPIIVCCFYYAYCFSTLWFVFVRSRETNDIVSAMVAFSISLCTEIGPTKLLFLILNRKQIRSLVEKCLELNSHLMPDSRFYKNLLKQMRTVKKRFILYGSLNIMNGVVYISQPLLTPGRHVLNENFPFYGLEPVLETPYYEISFVVGFISTCYVLHLTINITGLLVILTGYTESQMISLGLEFQELWNDANKHYQEIVLTDNSSVTVNKENAIKNAYVKRQLRNMINIHTANIQILRQTERAFRGALAAEFVLLILSLIAELLGGLENTYIQIPYGFALVGMDCLAGQRVLDAGVAFEEAVYDSKWENFNAENMRTVWMILINSQRPLNLSAGGLANLNLGILMTFARSAYSAYTALSSHVKH</sequence>
<evidence type="ECO:0000256" key="1">
    <source>
        <dbReference type="ARBA" id="ARBA00004651"/>
    </source>
</evidence>
<keyword evidence="11" id="KW-1185">Reference proteome</keyword>
<reference evidence="12" key="1">
    <citation type="submission" date="2025-08" db="UniProtKB">
        <authorList>
            <consortium name="RefSeq"/>
        </authorList>
    </citation>
    <scope>IDENTIFICATION</scope>
    <source>
        <tissue evidence="12">Whole larvae</tissue>
    </source>
</reference>
<comment type="subcellular location">
    <subcellularLocation>
        <location evidence="1 10">Cell membrane</location>
        <topology evidence="1 10">Multi-pass membrane protein</topology>
    </subcellularLocation>
</comment>
<dbReference type="AlphaFoldDB" id="A0A6J3C1F7"/>
<feature type="transmembrane region" description="Helical" evidence="10">
    <location>
        <begin position="192"/>
        <end position="218"/>
    </location>
</feature>
<feature type="transmembrane region" description="Helical" evidence="10">
    <location>
        <begin position="145"/>
        <end position="165"/>
    </location>
</feature>
<dbReference type="RefSeq" id="XP_031764759.2">
    <property type="nucleotide sequence ID" value="XM_031908899.2"/>
</dbReference>
<evidence type="ECO:0000256" key="5">
    <source>
        <dbReference type="ARBA" id="ARBA00022725"/>
    </source>
</evidence>
<keyword evidence="8 10" id="KW-0675">Receptor</keyword>
<comment type="similarity">
    <text evidence="10">Belongs to the insect chemoreceptor superfamily. Heteromeric odorant receptor channel (TC 1.A.69) family.</text>
</comment>
<keyword evidence="7 10" id="KW-0472">Membrane</keyword>
<keyword evidence="6 10" id="KW-1133">Transmembrane helix</keyword>